<dbReference type="InterPro" id="IPR036188">
    <property type="entry name" value="FAD/NAD-bd_sf"/>
</dbReference>
<dbReference type="InterPro" id="IPR023753">
    <property type="entry name" value="FAD/NAD-binding_dom"/>
</dbReference>
<dbReference type="Proteomes" id="UP000000391">
    <property type="component" value="Chromosome"/>
</dbReference>
<dbReference type="SUPFAM" id="SSF55424">
    <property type="entry name" value="FAD/NAD-linked reductases, dimerisation (C-terminal) domain"/>
    <property type="match status" value="1"/>
</dbReference>
<evidence type="ECO:0000313" key="8">
    <source>
        <dbReference type="Proteomes" id="UP000000391"/>
    </source>
</evidence>
<evidence type="ECO:0000313" key="7">
    <source>
        <dbReference type="EMBL" id="ADI72962.1"/>
    </source>
</evidence>
<dbReference type="KEGG" id="mev:Metev_0030"/>
<dbReference type="OrthoDB" id="27922at2157"/>
<dbReference type="Pfam" id="PF02852">
    <property type="entry name" value="Pyr_redox_dim"/>
    <property type="match status" value="1"/>
</dbReference>
<dbReference type="GO" id="GO:0016491">
    <property type="term" value="F:oxidoreductase activity"/>
    <property type="evidence" value="ECO:0007669"/>
    <property type="project" value="InterPro"/>
</dbReference>
<comment type="cofactor">
    <cofactor evidence="1">
        <name>FAD</name>
        <dbReference type="ChEBI" id="CHEBI:57692"/>
    </cofactor>
</comment>
<dbReference type="PANTHER" id="PTHR43429">
    <property type="entry name" value="PYRIDINE NUCLEOTIDE-DISULFIDE OXIDOREDUCTASE DOMAIN-CONTAINING"/>
    <property type="match status" value="1"/>
</dbReference>
<evidence type="ECO:0000256" key="1">
    <source>
        <dbReference type="ARBA" id="ARBA00001974"/>
    </source>
</evidence>
<accession>D7E5U0</accession>
<name>D7E5U0_METEZ</name>
<dbReference type="EMBL" id="CP002069">
    <property type="protein sequence ID" value="ADI72962.1"/>
    <property type="molecule type" value="Genomic_DNA"/>
</dbReference>
<evidence type="ECO:0000259" key="5">
    <source>
        <dbReference type="Pfam" id="PF02852"/>
    </source>
</evidence>
<keyword evidence="3" id="KW-0285">Flavoprotein</keyword>
<dbReference type="PRINTS" id="PR00368">
    <property type="entry name" value="FADPNR"/>
</dbReference>
<dbReference type="HOGENOM" id="CLU_003291_1_3_2"/>
<dbReference type="InterPro" id="IPR050260">
    <property type="entry name" value="FAD-bd_OxRdtase"/>
</dbReference>
<dbReference type="RefSeq" id="WP_013193530.1">
    <property type="nucleotide sequence ID" value="NC_014253.1"/>
</dbReference>
<dbReference type="InterPro" id="IPR004099">
    <property type="entry name" value="Pyr_nucl-diS_OxRdtase_dimer"/>
</dbReference>
<feature type="domain" description="FAD/NAD(P)-binding" evidence="6">
    <location>
        <begin position="14"/>
        <end position="321"/>
    </location>
</feature>
<keyword evidence="8" id="KW-1185">Reference proteome</keyword>
<dbReference type="GeneID" id="9345636"/>
<sequence>MVGNTSENNTKKQDLVIIGGGAVGMAVATHVQRHGNYNIKVLSKDSHTAYSQCGMPFVLAGDIPDFNKLIVKNLQFFKDMGIDVRLNTQVNSIDLENHTVHTQIDTVRYDKLVIATGSSPSIPEPLKEFIKMDNVFTLRTLSDGIKIQNNLEKSKNLVVIGAGGIGVEIAVAGVKRGISTTLINRSKNVLSHNLDSDMSQILQNHLDSKGINLLTGHTPVSINGSDTAESVTIKENITGKIKNISVDTIVISTGVNPEVSLAKNAGISVGESGGLLVNNKLQVKYDNKYLDDVFAGGECAQVYDFVTGNPFVSQLASTARRMASVIAENLLEKTSTFTPITNPWIGVIGDYQVGNVGLTEKTAYKNKINTVTGSSTGFTRAGYYPGGEKIYIKLLFSNRCLSGAQIIGRKGVKERIDGLSLAIRKKASIDDMLKMETCYTPPVSELVDPITYAVKDAYKNMDNQKYD</sequence>
<keyword evidence="4" id="KW-0274">FAD</keyword>
<evidence type="ECO:0000256" key="3">
    <source>
        <dbReference type="ARBA" id="ARBA00022630"/>
    </source>
</evidence>
<dbReference type="AlphaFoldDB" id="D7E5U0"/>
<proteinExistence type="inferred from homology"/>
<dbReference type="SUPFAM" id="SSF51905">
    <property type="entry name" value="FAD/NAD(P)-binding domain"/>
    <property type="match status" value="2"/>
</dbReference>
<dbReference type="Pfam" id="PF07992">
    <property type="entry name" value="Pyr_redox_2"/>
    <property type="match status" value="1"/>
</dbReference>
<feature type="domain" description="Pyridine nucleotide-disulphide oxidoreductase dimerisation" evidence="5">
    <location>
        <begin position="347"/>
        <end position="447"/>
    </location>
</feature>
<evidence type="ECO:0000256" key="2">
    <source>
        <dbReference type="ARBA" id="ARBA00009130"/>
    </source>
</evidence>
<protein>
    <submittedName>
        <fullName evidence="7">FAD-dependent pyridine nucleotide-disulfide oxidoreductase</fullName>
    </submittedName>
</protein>
<dbReference type="PANTHER" id="PTHR43429:SF3">
    <property type="entry name" value="NITRITE REDUCTASE [NAD(P)H]"/>
    <property type="match status" value="1"/>
</dbReference>
<dbReference type="STRING" id="644295.Metev_0030"/>
<reference evidence="7 8" key="1">
    <citation type="submission" date="2010-06" db="EMBL/GenBank/DDBJ databases">
        <title>Complete sequence chromosome of Methanohalobium evestigatum Z-7303.</title>
        <authorList>
            <consortium name="US DOE Joint Genome Institute"/>
            <person name="Lucas S."/>
            <person name="Copeland A."/>
            <person name="Lapidus A."/>
            <person name="Cheng J.-F."/>
            <person name="Bruce D."/>
            <person name="Goodwin L."/>
            <person name="Pitluck S."/>
            <person name="Saunders E."/>
            <person name="Detter J.C."/>
            <person name="Han C."/>
            <person name="Tapia R."/>
            <person name="Land M."/>
            <person name="Hauser L."/>
            <person name="Kyrpides N."/>
            <person name="Mikhailova N."/>
            <person name="Sieprawska-Lupa M."/>
            <person name="Whitman W.B."/>
            <person name="Anderson I."/>
            <person name="Woyke T."/>
        </authorList>
    </citation>
    <scope>NUCLEOTIDE SEQUENCE [LARGE SCALE GENOMIC DNA]</scope>
    <source>
        <strain evidence="8">ATCC BAA-1072 / DSM 3721 / NBRC 107634 / OCM 161 / Z-7303</strain>
    </source>
</reference>
<evidence type="ECO:0000259" key="6">
    <source>
        <dbReference type="Pfam" id="PF07992"/>
    </source>
</evidence>
<organism evidence="7 8">
    <name type="scientific">Methanohalobium evestigatum (strain ATCC BAA-1072 / DSM 3721 / NBRC 107634 / OCM 161 / Z-7303)</name>
    <dbReference type="NCBI Taxonomy" id="644295"/>
    <lineage>
        <taxon>Archaea</taxon>
        <taxon>Methanobacteriati</taxon>
        <taxon>Methanobacteriota</taxon>
        <taxon>Stenosarchaea group</taxon>
        <taxon>Methanomicrobia</taxon>
        <taxon>Methanosarcinales</taxon>
        <taxon>Methanosarcinaceae</taxon>
        <taxon>Methanohalobium</taxon>
    </lineage>
</organism>
<gene>
    <name evidence="7" type="ordered locus">Metev_0030</name>
</gene>
<dbReference type="Gene3D" id="3.50.50.60">
    <property type="entry name" value="FAD/NAD(P)-binding domain"/>
    <property type="match status" value="2"/>
</dbReference>
<dbReference type="InterPro" id="IPR016156">
    <property type="entry name" value="FAD/NAD-linked_Rdtase_dimer_sf"/>
</dbReference>
<dbReference type="PRINTS" id="PR00411">
    <property type="entry name" value="PNDRDTASEI"/>
</dbReference>
<evidence type="ECO:0000256" key="4">
    <source>
        <dbReference type="ARBA" id="ARBA00022827"/>
    </source>
</evidence>
<comment type="similarity">
    <text evidence="2">Belongs to the class-III pyridine nucleotide-disulfide oxidoreductase family.</text>
</comment>